<feature type="transmembrane region" description="Helical" evidence="1">
    <location>
        <begin position="54"/>
        <end position="77"/>
    </location>
</feature>
<protein>
    <submittedName>
        <fullName evidence="2">Uncharacterized protein</fullName>
    </submittedName>
</protein>
<reference evidence="2 3" key="1">
    <citation type="submission" date="2019-08" db="EMBL/GenBank/DDBJ databases">
        <title>Ulvibacter marinistellae sp. nov., isolated from a starfish, Patiria pectinifera.</title>
        <authorList>
            <person name="Kawano K."/>
            <person name="Ushijima N."/>
            <person name="Kihara M."/>
            <person name="Itoh H."/>
        </authorList>
    </citation>
    <scope>NUCLEOTIDE SEQUENCE [LARGE SCALE GENOMIC DNA]</scope>
    <source>
        <strain evidence="2 3">KK4</strain>
    </source>
</reference>
<accession>A0A5J4FVM7</accession>
<dbReference type="RefSeq" id="WP_151893912.1">
    <property type="nucleotide sequence ID" value="NZ_BKCF01000002.1"/>
</dbReference>
<organism evidence="2 3">
    <name type="scientific">Patiriisocius marinistellae</name>
    <dbReference type="NCBI Taxonomy" id="2494560"/>
    <lineage>
        <taxon>Bacteria</taxon>
        <taxon>Pseudomonadati</taxon>
        <taxon>Bacteroidota</taxon>
        <taxon>Flavobacteriia</taxon>
        <taxon>Flavobacteriales</taxon>
        <taxon>Flavobacteriaceae</taxon>
        <taxon>Patiriisocius</taxon>
    </lineage>
</organism>
<dbReference type="Proteomes" id="UP000326994">
    <property type="component" value="Unassembled WGS sequence"/>
</dbReference>
<evidence type="ECO:0000313" key="2">
    <source>
        <dbReference type="EMBL" id="GEQ85973.1"/>
    </source>
</evidence>
<comment type="caution">
    <text evidence="2">The sequence shown here is derived from an EMBL/GenBank/DDBJ whole genome shotgun (WGS) entry which is preliminary data.</text>
</comment>
<dbReference type="AlphaFoldDB" id="A0A5J4FVM7"/>
<dbReference type="EMBL" id="BKCF01000002">
    <property type="protein sequence ID" value="GEQ85973.1"/>
    <property type="molecule type" value="Genomic_DNA"/>
</dbReference>
<evidence type="ECO:0000256" key="1">
    <source>
        <dbReference type="SAM" id="Phobius"/>
    </source>
</evidence>
<keyword evidence="3" id="KW-1185">Reference proteome</keyword>
<sequence length="98" mass="11194">MSSNKTIVRILEIISTALSLTWLFVSTIGILLLGIYIIFYSMTEDFEKPYQEGMYFGTGVVTLIVSIILIGTQVYFIRQTKLKIKNHEEQANKEANQN</sequence>
<keyword evidence="1" id="KW-0472">Membrane</keyword>
<gene>
    <name evidence="2" type="ORF">ULMS_14810</name>
</gene>
<keyword evidence="1" id="KW-1133">Transmembrane helix</keyword>
<keyword evidence="1" id="KW-0812">Transmembrane</keyword>
<name>A0A5J4FVM7_9FLAO</name>
<feature type="transmembrane region" description="Helical" evidence="1">
    <location>
        <begin position="20"/>
        <end position="42"/>
    </location>
</feature>
<evidence type="ECO:0000313" key="3">
    <source>
        <dbReference type="Proteomes" id="UP000326994"/>
    </source>
</evidence>
<proteinExistence type="predicted"/>